<gene>
    <name evidence="5" type="ORF">O3M35_000459</name>
</gene>
<evidence type="ECO:0000256" key="4">
    <source>
        <dbReference type="SAM" id="MobiDB-lite"/>
    </source>
</evidence>
<dbReference type="Proteomes" id="UP001461498">
    <property type="component" value="Unassembled WGS sequence"/>
</dbReference>
<organism evidence="5 6">
    <name type="scientific">Rhynocoris fuscipes</name>
    <dbReference type="NCBI Taxonomy" id="488301"/>
    <lineage>
        <taxon>Eukaryota</taxon>
        <taxon>Metazoa</taxon>
        <taxon>Ecdysozoa</taxon>
        <taxon>Arthropoda</taxon>
        <taxon>Hexapoda</taxon>
        <taxon>Insecta</taxon>
        <taxon>Pterygota</taxon>
        <taxon>Neoptera</taxon>
        <taxon>Paraneoptera</taxon>
        <taxon>Hemiptera</taxon>
        <taxon>Heteroptera</taxon>
        <taxon>Panheteroptera</taxon>
        <taxon>Cimicomorpha</taxon>
        <taxon>Reduviidae</taxon>
        <taxon>Harpactorinae</taxon>
        <taxon>Harpactorini</taxon>
        <taxon>Rhynocoris</taxon>
    </lineage>
</organism>
<dbReference type="AlphaFoldDB" id="A0AAW1DNG7"/>
<dbReference type="PANTHER" id="PTHR12394:SF12">
    <property type="entry name" value="LD08195P"/>
    <property type="match status" value="1"/>
</dbReference>
<accession>A0AAW1DNG7</accession>
<dbReference type="GO" id="GO:0005737">
    <property type="term" value="C:cytoplasm"/>
    <property type="evidence" value="ECO:0007669"/>
    <property type="project" value="TreeGrafter"/>
</dbReference>
<comment type="caution">
    <text evidence="5">The sequence shown here is derived from an EMBL/GenBank/DDBJ whole genome shotgun (WGS) entry which is preliminary data.</text>
</comment>
<dbReference type="Pfam" id="PF07763">
    <property type="entry name" value="FEZ"/>
    <property type="match status" value="1"/>
</dbReference>
<reference evidence="5 6" key="1">
    <citation type="submission" date="2022-12" db="EMBL/GenBank/DDBJ databases">
        <title>Chromosome-level genome assembly of true bugs.</title>
        <authorList>
            <person name="Ma L."/>
            <person name="Li H."/>
        </authorList>
    </citation>
    <scope>NUCLEOTIDE SEQUENCE [LARGE SCALE GENOMIC DNA]</scope>
    <source>
        <strain evidence="5">Lab_2022b</strain>
    </source>
</reference>
<feature type="compositionally biased region" description="Low complexity" evidence="4">
    <location>
        <begin position="43"/>
        <end position="62"/>
    </location>
</feature>
<evidence type="ECO:0000256" key="3">
    <source>
        <dbReference type="ARBA" id="ARBA00023054"/>
    </source>
</evidence>
<name>A0AAW1DNG7_9HEMI</name>
<dbReference type="GO" id="GO:0030424">
    <property type="term" value="C:axon"/>
    <property type="evidence" value="ECO:0007669"/>
    <property type="project" value="TreeGrafter"/>
</dbReference>
<evidence type="ECO:0000256" key="2">
    <source>
        <dbReference type="ARBA" id="ARBA00022553"/>
    </source>
</evidence>
<protein>
    <recommendedName>
        <fullName evidence="7">Fasciculation and elongation protein zeta-2</fullName>
    </recommendedName>
</protein>
<keyword evidence="2" id="KW-0597">Phosphoprotein</keyword>
<dbReference type="InterPro" id="IPR011680">
    <property type="entry name" value="FEZ"/>
</dbReference>
<proteinExistence type="inferred from homology"/>
<comment type="similarity">
    <text evidence="1">Belongs to the zygin family.</text>
</comment>
<evidence type="ECO:0000256" key="1">
    <source>
        <dbReference type="ARBA" id="ARBA00006788"/>
    </source>
</evidence>
<keyword evidence="6" id="KW-1185">Reference proteome</keyword>
<keyword evidence="3" id="KW-0175">Coiled coil</keyword>
<feature type="region of interest" description="Disordered" evidence="4">
    <location>
        <begin position="43"/>
        <end position="64"/>
    </location>
</feature>
<dbReference type="EMBL" id="JAPXFL010000001">
    <property type="protein sequence ID" value="KAK9511889.1"/>
    <property type="molecule type" value="Genomic_DNA"/>
</dbReference>
<evidence type="ECO:0008006" key="7">
    <source>
        <dbReference type="Google" id="ProtNLM"/>
    </source>
</evidence>
<dbReference type="PANTHER" id="PTHR12394">
    <property type="entry name" value="ZYGIN"/>
    <property type="match status" value="1"/>
</dbReference>
<sequence>MRDTTAKMAELEFEAPLAKLEEAEDWGTAEVVKTSEQTITQVQQQQQQQQNHLPNIQQQQQLNKPDQEDVNLNNLKNCNQQEIDNSPNALLKQCLCSVDTSNNADADNFTETFSGSLEDLVNTFDDKITRCFCNYDESVEKLAPVQVRSQEEIMNECQMWWTITGNFGNILPIDWSKSYARKLHMPALNLNENKDKLMDEGELSSEDEAVASDLDMHSLILSGFTQDTEPVKTADEVIREIDDIMDETSNECTPDTETAEESLQRKAKQVLYSPLYHDKLKTLTVSQLNELYMELELLIRDYSETLISELALRDELEYEKELKNSFISLLLAVQNRRRQHHVEKKKNRMPGGKPSGTESKYLTTVIPYHMDSGPLDNQALQVLIKILKAINEDSPTVPTLLTDYILKVLCPT</sequence>
<evidence type="ECO:0000313" key="6">
    <source>
        <dbReference type="Proteomes" id="UP001461498"/>
    </source>
</evidence>
<evidence type="ECO:0000313" key="5">
    <source>
        <dbReference type="EMBL" id="KAK9511889.1"/>
    </source>
</evidence>